<name>V5ESF7_KALBG</name>
<sequence>MVAILRALAFELLTFGVHSVIAPQPTLDRQQKRHYDASKRFLRTIYGYEEYEPVERLAHFLPAHPQLEQHAWQHALAHGNGPVHWTMSSNEKNLFATTRIPSNSRLGRTWNLDWVDWPRDAYAFWHVKKGGDRKLLRLDVWPSQPIPAPVEAVSAEWLMQRAH</sequence>
<dbReference type="RefSeq" id="XP_016289833.1">
    <property type="nucleotide sequence ID" value="XM_016439508.1"/>
</dbReference>
<dbReference type="EMBL" id="KI545894">
    <property type="protein sequence ID" value="EST04844.1"/>
    <property type="molecule type" value="Genomic_DNA"/>
</dbReference>
<feature type="signal peptide" evidence="1">
    <location>
        <begin position="1"/>
        <end position="19"/>
    </location>
</feature>
<dbReference type="HOGENOM" id="CLU_131678_1_0_1"/>
<dbReference type="Proteomes" id="UP000019377">
    <property type="component" value="Unassembled WGS sequence"/>
</dbReference>
<proteinExistence type="predicted"/>
<feature type="chain" id="PRO_5004734911" evidence="1">
    <location>
        <begin position="20"/>
        <end position="163"/>
    </location>
</feature>
<dbReference type="GeneID" id="27422220"/>
<evidence type="ECO:0000256" key="1">
    <source>
        <dbReference type="SAM" id="SignalP"/>
    </source>
</evidence>
<keyword evidence="1" id="KW-0732">Signal</keyword>
<gene>
    <name evidence="2" type="ORF">PSEUBRA_SCAF8g02215</name>
</gene>
<dbReference type="eggNOG" id="ENOG502RE82">
    <property type="taxonomic scope" value="Eukaryota"/>
</dbReference>
<dbReference type="OMA" id="WPNIESE"/>
<organism evidence="2 3">
    <name type="scientific">Kalmanozyma brasiliensis (strain GHG001)</name>
    <name type="common">Yeast</name>
    <name type="synonym">Pseudozyma brasiliensis</name>
    <dbReference type="NCBI Taxonomy" id="1365824"/>
    <lineage>
        <taxon>Eukaryota</taxon>
        <taxon>Fungi</taxon>
        <taxon>Dikarya</taxon>
        <taxon>Basidiomycota</taxon>
        <taxon>Ustilaginomycotina</taxon>
        <taxon>Ustilaginomycetes</taxon>
        <taxon>Ustilaginales</taxon>
        <taxon>Ustilaginaceae</taxon>
        <taxon>Kalmanozyma</taxon>
    </lineage>
</organism>
<keyword evidence="3" id="KW-1185">Reference proteome</keyword>
<evidence type="ECO:0000313" key="3">
    <source>
        <dbReference type="Proteomes" id="UP000019377"/>
    </source>
</evidence>
<evidence type="ECO:0000313" key="2">
    <source>
        <dbReference type="EMBL" id="EST04844.1"/>
    </source>
</evidence>
<dbReference type="AlphaFoldDB" id="V5ESF7"/>
<protein>
    <submittedName>
        <fullName evidence="2">Uncharacterized protein</fullName>
    </submittedName>
</protein>
<reference evidence="3" key="1">
    <citation type="journal article" date="2013" name="Genome Announc.">
        <title>Draft genome sequence of Pseudozyma brasiliensis sp. nov. strain GHG001, a high producer of endo-1,4-xylanase isolated from an insect pest of sugarcane.</title>
        <authorList>
            <person name="Oliveira J.V.D.C."/>
            <person name="dos Santos R.A.C."/>
            <person name="Borges T.A."/>
            <person name="Riano-Pachon D.M."/>
            <person name="Goldman G.H."/>
        </authorList>
    </citation>
    <scope>NUCLEOTIDE SEQUENCE [LARGE SCALE GENOMIC DNA]</scope>
    <source>
        <strain evidence="3">GHG001</strain>
    </source>
</reference>
<accession>V5ESF7</accession>
<dbReference type="OrthoDB" id="2542148at2759"/>